<comment type="caution">
    <text evidence="4">The sequence shown here is derived from an EMBL/GenBank/DDBJ whole genome shotgun (WGS) entry which is preliminary data.</text>
</comment>
<feature type="region of interest" description="Disordered" evidence="2">
    <location>
        <begin position="1"/>
        <end position="21"/>
    </location>
</feature>
<dbReference type="AlphaFoldDB" id="A0A4V6QH19"/>
<dbReference type="Proteomes" id="UP000298412">
    <property type="component" value="Unassembled WGS sequence"/>
</dbReference>
<evidence type="ECO:0000259" key="3">
    <source>
        <dbReference type="Pfam" id="PF00582"/>
    </source>
</evidence>
<dbReference type="InterPro" id="IPR006015">
    <property type="entry name" value="Universal_stress_UspA"/>
</dbReference>
<dbReference type="PANTHER" id="PTHR46268:SF6">
    <property type="entry name" value="UNIVERSAL STRESS PROTEIN UP12"/>
    <property type="match status" value="1"/>
</dbReference>
<organism evidence="4 5">
    <name type="scientific">Cryobacterium algoritolerans</name>
    <dbReference type="NCBI Taxonomy" id="1259184"/>
    <lineage>
        <taxon>Bacteria</taxon>
        <taxon>Bacillati</taxon>
        <taxon>Actinomycetota</taxon>
        <taxon>Actinomycetes</taxon>
        <taxon>Micrococcales</taxon>
        <taxon>Microbacteriaceae</taxon>
        <taxon>Cryobacterium</taxon>
    </lineage>
</organism>
<dbReference type="CDD" id="cd00293">
    <property type="entry name" value="USP-like"/>
    <property type="match status" value="1"/>
</dbReference>
<dbReference type="SUPFAM" id="SSF52402">
    <property type="entry name" value="Adenine nucleotide alpha hydrolases-like"/>
    <property type="match status" value="1"/>
</dbReference>
<dbReference type="EMBL" id="SOFP01000010">
    <property type="protein sequence ID" value="TFC19801.1"/>
    <property type="molecule type" value="Genomic_DNA"/>
</dbReference>
<dbReference type="RefSeq" id="WP_134564996.1">
    <property type="nucleotide sequence ID" value="NZ_SOFP01000010.1"/>
</dbReference>
<evidence type="ECO:0000256" key="1">
    <source>
        <dbReference type="ARBA" id="ARBA00008791"/>
    </source>
</evidence>
<comment type="similarity">
    <text evidence="1">Belongs to the universal stress protein A family.</text>
</comment>
<evidence type="ECO:0000256" key="2">
    <source>
        <dbReference type="SAM" id="MobiDB-lite"/>
    </source>
</evidence>
<name>A0A4V6QH19_9MICO</name>
<accession>A0A4V6QH19</accession>
<dbReference type="Pfam" id="PF00582">
    <property type="entry name" value="Usp"/>
    <property type="match status" value="1"/>
</dbReference>
<keyword evidence="5" id="KW-1185">Reference proteome</keyword>
<protein>
    <submittedName>
        <fullName evidence="4">Universal stress protein</fullName>
    </submittedName>
</protein>
<dbReference type="InterPro" id="IPR006016">
    <property type="entry name" value="UspA"/>
</dbReference>
<feature type="domain" description="UspA" evidence="3">
    <location>
        <begin position="25"/>
        <end position="163"/>
    </location>
</feature>
<evidence type="ECO:0000313" key="5">
    <source>
        <dbReference type="Proteomes" id="UP000298412"/>
    </source>
</evidence>
<gene>
    <name evidence="4" type="ORF">E3O19_02280</name>
</gene>
<proteinExistence type="inferred from homology"/>
<dbReference type="Gene3D" id="3.40.50.620">
    <property type="entry name" value="HUPs"/>
    <property type="match status" value="1"/>
</dbReference>
<evidence type="ECO:0000313" key="4">
    <source>
        <dbReference type="EMBL" id="TFC19801.1"/>
    </source>
</evidence>
<reference evidence="4 5" key="1">
    <citation type="submission" date="2019-03" db="EMBL/GenBank/DDBJ databases">
        <title>Genomics of glacier-inhabiting Cryobacterium strains.</title>
        <authorList>
            <person name="Liu Q."/>
            <person name="Xin Y.-H."/>
        </authorList>
    </citation>
    <scope>NUCLEOTIDE SEQUENCE [LARGE SCALE GENOMIC DNA]</scope>
    <source>
        <strain evidence="4 5">MDT1-3</strain>
    </source>
</reference>
<dbReference type="InterPro" id="IPR014729">
    <property type="entry name" value="Rossmann-like_a/b/a_fold"/>
</dbReference>
<sequence length="168" mass="17265">MSTEGTIPPAAPQPDHAVAPAPAGSIVVGHDGSSGADHALTTALELADQLHSPVVIVRAWSIETAPRPADWEFGYVSSFPEYATAVRAALVQDVHAAVAAVPAVAVDYLAVHASAARSLIDVSREARMLVVGSRGRGGLTGLLLGSVSDQCVRLAECPVLVARPRPGH</sequence>
<dbReference type="OrthoDB" id="6174426at2"/>
<dbReference type="PRINTS" id="PR01438">
    <property type="entry name" value="UNVRSLSTRESS"/>
</dbReference>
<dbReference type="PANTHER" id="PTHR46268">
    <property type="entry name" value="STRESS RESPONSE PROTEIN NHAX"/>
    <property type="match status" value="1"/>
</dbReference>